<proteinExistence type="predicted"/>
<dbReference type="InterPro" id="IPR019117">
    <property type="entry name" value="CRISPR-assoc_protein_Cmr3"/>
</dbReference>
<keyword evidence="3" id="KW-1185">Reference proteome</keyword>
<dbReference type="KEGG" id="vff:VITFI_CDS2134"/>
<dbReference type="Pfam" id="PF09700">
    <property type="entry name" value="Cas_Cmr3"/>
    <property type="match status" value="1"/>
</dbReference>
<feature type="compositionally biased region" description="Polar residues" evidence="1">
    <location>
        <begin position="17"/>
        <end position="33"/>
    </location>
</feature>
<feature type="compositionally biased region" description="Basic residues" evidence="1">
    <location>
        <begin position="1"/>
        <end position="14"/>
    </location>
</feature>
<name>A0A221KFT6_VITFI</name>
<feature type="region of interest" description="Disordered" evidence="1">
    <location>
        <begin position="1"/>
        <end position="47"/>
    </location>
</feature>
<organism evidence="2 3">
    <name type="scientific">Vitreoscilla filiformis</name>
    <dbReference type="NCBI Taxonomy" id="63"/>
    <lineage>
        <taxon>Bacteria</taxon>
        <taxon>Pseudomonadati</taxon>
        <taxon>Pseudomonadota</taxon>
        <taxon>Betaproteobacteria</taxon>
        <taxon>Neisseriales</taxon>
        <taxon>Neisseriaceae</taxon>
        <taxon>Vitreoscilla</taxon>
    </lineage>
</organism>
<sequence>MSNRNGKNKAKGNKAKQSQSTHKLPSASKSSKVPTEMQPKPAFSGDAQTWQFEPLDTWFFRESRPLESVGGAQLTSQFPPPVRTLVGAIRTTIGDALGVNWQDYQSQPDHPLRAQMGSPTELAPLRIEGPYLMQNGQRLYPAPLVVMGKSEGTGMTRLAPSETPVRCDLGRVHLPKAAERVKPLDECWLTAQGLVAVLEGKVPSEDQMCKAKSMVHAEPRLGIALDGHARRPLNGLLYQTRHLRLKEGVSVGLTVRGLDLAEKSGQLGPKGVARLGGEGRLAAWSRHTEQKLPQVSLKQDAKRLMLTLLTPARFSQGWLPDGFEQKQKTCNGEDVTGWCGKLADRSVTLVCAVTGKPLRQGGWDMATHQPRDLYGLVPAGSCYFFELDSAEDAQAIAKACHGGQLGHDQAWGYGQVAVGVW</sequence>
<evidence type="ECO:0000313" key="2">
    <source>
        <dbReference type="EMBL" id="ASM77912.1"/>
    </source>
</evidence>
<protein>
    <recommendedName>
        <fullName evidence="4">CRISPR-associated protein Cmr3</fullName>
    </recommendedName>
</protein>
<dbReference type="EMBL" id="CP022423">
    <property type="protein sequence ID" value="ASM77912.1"/>
    <property type="molecule type" value="Genomic_DNA"/>
</dbReference>
<evidence type="ECO:0008006" key="4">
    <source>
        <dbReference type="Google" id="ProtNLM"/>
    </source>
</evidence>
<dbReference type="AlphaFoldDB" id="A0A221KFT6"/>
<reference evidence="2 3" key="1">
    <citation type="submission" date="2017-07" db="EMBL/GenBank/DDBJ databases">
        <title>Complete Genome Sequence of the cosmetic ferment Vitreoscilla filiformis (ATCC15551).</title>
        <authorList>
            <person name="Contreras S."/>
            <person name="Sagory-Zalkind P."/>
            <person name="Blanquart H."/>
            <person name="Iltis A."/>
            <person name="Morand S.C."/>
        </authorList>
    </citation>
    <scope>NUCLEOTIDE SEQUENCE [LARGE SCALE GENOMIC DNA]</scope>
    <source>
        <strain evidence="2 3">ATCC 15551</strain>
    </source>
</reference>
<dbReference type="Proteomes" id="UP000199729">
    <property type="component" value="Chromosome"/>
</dbReference>
<accession>A0A221KFT6</accession>
<evidence type="ECO:0000313" key="3">
    <source>
        <dbReference type="Proteomes" id="UP000199729"/>
    </source>
</evidence>
<dbReference type="Gene3D" id="2.60.40.4350">
    <property type="match status" value="1"/>
</dbReference>
<gene>
    <name evidence="2" type="ORF">VITFI_CDS2134</name>
</gene>
<dbReference type="Gene3D" id="3.30.70.2940">
    <property type="match status" value="1"/>
</dbReference>
<evidence type="ECO:0000256" key="1">
    <source>
        <dbReference type="SAM" id="MobiDB-lite"/>
    </source>
</evidence>
<dbReference type="CDD" id="cd09748">
    <property type="entry name" value="Cmr3_III-B"/>
    <property type="match status" value="1"/>
</dbReference>